<keyword evidence="1" id="KW-0472">Membrane</keyword>
<reference evidence="2 3" key="1">
    <citation type="journal article" date="2018" name="Nat. Biotechnol.">
        <title>A standardized bacterial taxonomy based on genome phylogeny substantially revises the tree of life.</title>
        <authorList>
            <person name="Parks D.H."/>
            <person name="Chuvochina M."/>
            <person name="Waite D.W."/>
            <person name="Rinke C."/>
            <person name="Skarshewski A."/>
            <person name="Chaumeil P.A."/>
            <person name="Hugenholtz P."/>
        </authorList>
    </citation>
    <scope>NUCLEOTIDE SEQUENCE [LARGE SCALE GENOMIC DNA]</scope>
    <source>
        <strain evidence="2">UBA8781</strain>
    </source>
</reference>
<organism evidence="2 3">
    <name type="scientific">Anaerolinea thermolimosa</name>
    <dbReference type="NCBI Taxonomy" id="229919"/>
    <lineage>
        <taxon>Bacteria</taxon>
        <taxon>Bacillati</taxon>
        <taxon>Chloroflexota</taxon>
        <taxon>Anaerolineae</taxon>
        <taxon>Anaerolineales</taxon>
        <taxon>Anaerolineaceae</taxon>
        <taxon>Anaerolinea</taxon>
    </lineage>
</organism>
<feature type="transmembrane region" description="Helical" evidence="1">
    <location>
        <begin position="65"/>
        <end position="86"/>
    </location>
</feature>
<evidence type="ECO:0008006" key="4">
    <source>
        <dbReference type="Google" id="ProtNLM"/>
    </source>
</evidence>
<keyword evidence="1" id="KW-1133">Transmembrane helix</keyword>
<dbReference type="Proteomes" id="UP000264141">
    <property type="component" value="Unassembled WGS sequence"/>
</dbReference>
<protein>
    <recommendedName>
        <fullName evidence="4">Ig-like domain-containing protein</fullName>
    </recommendedName>
</protein>
<dbReference type="OrthoDB" id="167016at2"/>
<proteinExistence type="predicted"/>
<accession>A0A3D1JDP8</accession>
<dbReference type="RefSeq" id="WP_062189425.1">
    <property type="nucleotide sequence ID" value="NZ_DF967965.1"/>
</dbReference>
<gene>
    <name evidence="2" type="ORF">DEQ80_00820</name>
</gene>
<name>A0A3D1JDP8_9CHLR</name>
<dbReference type="AlphaFoldDB" id="A0A3D1JDP8"/>
<evidence type="ECO:0000256" key="1">
    <source>
        <dbReference type="SAM" id="Phobius"/>
    </source>
</evidence>
<evidence type="ECO:0000313" key="2">
    <source>
        <dbReference type="EMBL" id="HCE16377.1"/>
    </source>
</evidence>
<evidence type="ECO:0000313" key="3">
    <source>
        <dbReference type="Proteomes" id="UP000264141"/>
    </source>
</evidence>
<feature type="transmembrane region" description="Helical" evidence="1">
    <location>
        <begin position="18"/>
        <end position="36"/>
    </location>
</feature>
<keyword evidence="1" id="KW-0812">Transmembrane</keyword>
<sequence>MEVRSLDELLSFLQRYEGWIYLLVGTGVLVYIRRSLQAWNEWRNALFGLEREQAQRKLSTSLTMLALLGFLILGEFLMVSFVAPAIPQLPALATPTLDLLATATATLPPVVAFTPTASSIQATLAPQTEGCTPGVIEWNSPRPGETVSATIELKATINVPNLGFYKYEFAPLGSDEWTTIAADNQPKINAMIGAWNTSALVPGDYQLRLVVADNQNNPFPACVVQVRVVSP</sequence>
<dbReference type="STRING" id="229919.GCA_001050195_00500"/>
<dbReference type="EMBL" id="DPBP01000003">
    <property type="protein sequence ID" value="HCE16377.1"/>
    <property type="molecule type" value="Genomic_DNA"/>
</dbReference>
<comment type="caution">
    <text evidence="2">The sequence shown here is derived from an EMBL/GenBank/DDBJ whole genome shotgun (WGS) entry which is preliminary data.</text>
</comment>